<keyword evidence="2" id="KW-0812">Transmembrane</keyword>
<dbReference type="InterPro" id="IPR036365">
    <property type="entry name" value="PGBD-like_sf"/>
</dbReference>
<dbReference type="InterPro" id="IPR002477">
    <property type="entry name" value="Peptidoglycan-bd-like"/>
</dbReference>
<feature type="region of interest" description="Disordered" evidence="1">
    <location>
        <begin position="321"/>
        <end position="368"/>
    </location>
</feature>
<dbReference type="AlphaFoldDB" id="A0A1T4MZP3"/>
<dbReference type="InterPro" id="IPR006597">
    <property type="entry name" value="Sel1-like"/>
</dbReference>
<dbReference type="Pfam" id="PF08238">
    <property type="entry name" value="Sel1"/>
    <property type="match status" value="4"/>
</dbReference>
<accession>A0A1T4MZP3</accession>
<proteinExistence type="predicted"/>
<feature type="domain" description="Peptidoglycan binding-like" evidence="3">
    <location>
        <begin position="367"/>
        <end position="422"/>
    </location>
</feature>
<feature type="region of interest" description="Disordered" evidence="1">
    <location>
        <begin position="95"/>
        <end position="116"/>
    </location>
</feature>
<dbReference type="Gene3D" id="1.25.40.10">
    <property type="entry name" value="Tetratricopeptide repeat domain"/>
    <property type="match status" value="1"/>
</dbReference>
<gene>
    <name evidence="4" type="ORF">SAMN02745126_02032</name>
</gene>
<name>A0A1T4MZP3_9HYPH</name>
<evidence type="ECO:0000256" key="2">
    <source>
        <dbReference type="SAM" id="Phobius"/>
    </source>
</evidence>
<feature type="region of interest" description="Disordered" evidence="1">
    <location>
        <begin position="43"/>
        <end position="74"/>
    </location>
</feature>
<dbReference type="InterPro" id="IPR050767">
    <property type="entry name" value="Sel1_AlgK"/>
</dbReference>
<feature type="compositionally biased region" description="Pro residues" evidence="1">
    <location>
        <begin position="327"/>
        <end position="342"/>
    </location>
</feature>
<dbReference type="InterPro" id="IPR036366">
    <property type="entry name" value="PGBDSf"/>
</dbReference>
<dbReference type="Pfam" id="PF01471">
    <property type="entry name" value="PG_binding_1"/>
    <property type="match status" value="1"/>
</dbReference>
<reference evidence="5" key="1">
    <citation type="submission" date="2017-02" db="EMBL/GenBank/DDBJ databases">
        <authorList>
            <person name="Varghese N."/>
            <person name="Submissions S."/>
        </authorList>
    </citation>
    <scope>NUCLEOTIDE SEQUENCE [LARGE SCALE GENOMIC DNA]</scope>
    <source>
        <strain evidence="5">ATCC 27094</strain>
    </source>
</reference>
<dbReference type="Gene3D" id="1.10.101.10">
    <property type="entry name" value="PGBD-like superfamily/PGBD"/>
    <property type="match status" value="1"/>
</dbReference>
<dbReference type="OrthoDB" id="112232at2"/>
<dbReference type="SUPFAM" id="SSF81901">
    <property type="entry name" value="HCP-like"/>
    <property type="match status" value="1"/>
</dbReference>
<dbReference type="SMART" id="SM00671">
    <property type="entry name" value="SEL1"/>
    <property type="match status" value="4"/>
</dbReference>
<keyword evidence="2" id="KW-1133">Transmembrane helix</keyword>
<sequence>MSGVPEQNRIGRKAFTRPSRLLLGILVIAVAAGALALVTIRPPATPPRPAKQAKATAPGAPTSQPPAFGDDIALPAAEIPPAPTVAEIKRPAVEPAAAPPPATDNPPPSGAVAGDPESLSLADLKKQAEANDLPSMIEMGRRLILGVGIAKDPPAGAGWMLHAAELGSPQAAFNVGVMYESGFVVERDSAKAAQWYRRAAEAGVPAAQHNLALLLRTGKGVPRDQAQAVKLLQAAAHQGMAAAMFTLADVYERGDAAPKDLPAAVAWFGLAAQFERDENNGDDTPLAKAAVQRAQALQRVLTPAELRRARDMGQSEIGKIVAGLPSTSPPPQLPAPALPSPAPDKTSASPAPSGDQDVAAGWPSTPSDQVRAIQQALVDLKLLRDKPDGVPGPMTSSAIRGFQRSIGVAETGEPNKDVYVALKQALAKRATSSPPTAASPQAPKSTKP</sequence>
<evidence type="ECO:0000313" key="5">
    <source>
        <dbReference type="Proteomes" id="UP000190092"/>
    </source>
</evidence>
<dbReference type="PANTHER" id="PTHR11102">
    <property type="entry name" value="SEL-1-LIKE PROTEIN"/>
    <property type="match status" value="1"/>
</dbReference>
<evidence type="ECO:0000313" key="4">
    <source>
        <dbReference type="EMBL" id="SJZ72257.1"/>
    </source>
</evidence>
<dbReference type="EMBL" id="FUWJ01000002">
    <property type="protein sequence ID" value="SJZ72257.1"/>
    <property type="molecule type" value="Genomic_DNA"/>
</dbReference>
<organism evidence="4 5">
    <name type="scientific">Enhydrobacter aerosaccus</name>
    <dbReference type="NCBI Taxonomy" id="225324"/>
    <lineage>
        <taxon>Bacteria</taxon>
        <taxon>Pseudomonadati</taxon>
        <taxon>Pseudomonadota</taxon>
        <taxon>Alphaproteobacteria</taxon>
        <taxon>Hyphomicrobiales</taxon>
        <taxon>Enhydrobacter</taxon>
    </lineage>
</organism>
<dbReference type="SUPFAM" id="SSF47090">
    <property type="entry name" value="PGBD-like"/>
    <property type="match status" value="1"/>
</dbReference>
<keyword evidence="5" id="KW-1185">Reference proteome</keyword>
<feature type="region of interest" description="Disordered" evidence="1">
    <location>
        <begin position="427"/>
        <end position="448"/>
    </location>
</feature>
<dbReference type="PANTHER" id="PTHR11102:SF160">
    <property type="entry name" value="ERAD-ASSOCIATED E3 UBIQUITIN-PROTEIN LIGASE COMPONENT HRD3"/>
    <property type="match status" value="1"/>
</dbReference>
<dbReference type="RefSeq" id="WP_085933759.1">
    <property type="nucleotide sequence ID" value="NZ_FUWJ01000002.1"/>
</dbReference>
<protein>
    <submittedName>
        <fullName evidence="4">Sel1 repeat-containing protein</fullName>
    </submittedName>
</protein>
<feature type="transmembrane region" description="Helical" evidence="2">
    <location>
        <begin position="21"/>
        <end position="40"/>
    </location>
</feature>
<evidence type="ECO:0000256" key="1">
    <source>
        <dbReference type="SAM" id="MobiDB-lite"/>
    </source>
</evidence>
<dbReference type="STRING" id="225324.SAMN02745126_02032"/>
<evidence type="ECO:0000259" key="3">
    <source>
        <dbReference type="Pfam" id="PF01471"/>
    </source>
</evidence>
<keyword evidence="2" id="KW-0472">Membrane</keyword>
<dbReference type="Proteomes" id="UP000190092">
    <property type="component" value="Unassembled WGS sequence"/>
</dbReference>
<dbReference type="InterPro" id="IPR011990">
    <property type="entry name" value="TPR-like_helical_dom_sf"/>
</dbReference>
<feature type="compositionally biased region" description="Low complexity" evidence="1">
    <location>
        <begin position="430"/>
        <end position="448"/>
    </location>
</feature>
<feature type="compositionally biased region" description="Pro residues" evidence="1">
    <location>
        <begin position="97"/>
        <end position="109"/>
    </location>
</feature>